<organism evidence="1">
    <name type="scientific">Arundo donax</name>
    <name type="common">Giant reed</name>
    <name type="synonym">Donax arundinaceus</name>
    <dbReference type="NCBI Taxonomy" id="35708"/>
    <lineage>
        <taxon>Eukaryota</taxon>
        <taxon>Viridiplantae</taxon>
        <taxon>Streptophyta</taxon>
        <taxon>Embryophyta</taxon>
        <taxon>Tracheophyta</taxon>
        <taxon>Spermatophyta</taxon>
        <taxon>Magnoliopsida</taxon>
        <taxon>Liliopsida</taxon>
        <taxon>Poales</taxon>
        <taxon>Poaceae</taxon>
        <taxon>PACMAD clade</taxon>
        <taxon>Arundinoideae</taxon>
        <taxon>Arundineae</taxon>
        <taxon>Arundo</taxon>
    </lineage>
</organism>
<accession>A0A0A9BEX5</accession>
<reference evidence="1" key="1">
    <citation type="submission" date="2014-09" db="EMBL/GenBank/DDBJ databases">
        <authorList>
            <person name="Magalhaes I.L.F."/>
            <person name="Oliveira U."/>
            <person name="Santos F.R."/>
            <person name="Vidigal T.H.D.A."/>
            <person name="Brescovit A.D."/>
            <person name="Santos A.J."/>
        </authorList>
    </citation>
    <scope>NUCLEOTIDE SEQUENCE</scope>
    <source>
        <tissue evidence="1">Shoot tissue taken approximately 20 cm above the soil surface</tissue>
    </source>
</reference>
<reference evidence="1" key="2">
    <citation type="journal article" date="2015" name="Data Brief">
        <title>Shoot transcriptome of the giant reed, Arundo donax.</title>
        <authorList>
            <person name="Barrero R.A."/>
            <person name="Guerrero F.D."/>
            <person name="Moolhuijzen P."/>
            <person name="Goolsby J.A."/>
            <person name="Tidwell J."/>
            <person name="Bellgard S.E."/>
            <person name="Bellgard M.I."/>
        </authorList>
    </citation>
    <scope>NUCLEOTIDE SEQUENCE</scope>
    <source>
        <tissue evidence="1">Shoot tissue taken approximately 20 cm above the soil surface</tissue>
    </source>
</reference>
<proteinExistence type="predicted"/>
<dbReference type="EMBL" id="GBRH01237217">
    <property type="protein sequence ID" value="JAD60678.1"/>
    <property type="molecule type" value="Transcribed_RNA"/>
</dbReference>
<protein>
    <submittedName>
        <fullName evidence="1">Uncharacterized protein</fullName>
    </submittedName>
</protein>
<sequence>MESRVIVSSCVLLDHTTRLYQSYFICLSVITDTPPHFLVYSHCNIYPLTK</sequence>
<evidence type="ECO:0000313" key="1">
    <source>
        <dbReference type="EMBL" id="JAD60678.1"/>
    </source>
</evidence>
<name>A0A0A9BEX5_ARUDO</name>
<dbReference type="AlphaFoldDB" id="A0A0A9BEX5"/>